<sequence length="83" mass="8998">MERRLTASGLRERLRFVRAASVRRRELRGSGVGGARWDVQALARTELKVSSDQHGLDQLETCGLGPGLAQPDLIASPNLSSLS</sequence>
<name>A0A5P1F963_ASPOF</name>
<protein>
    <submittedName>
        <fullName evidence="1">Uncharacterized protein</fullName>
    </submittedName>
</protein>
<dbReference type="EMBL" id="CM007383">
    <property type="protein sequence ID" value="ONK73937.1"/>
    <property type="molecule type" value="Genomic_DNA"/>
</dbReference>
<dbReference type="Proteomes" id="UP000243459">
    <property type="component" value="Chromosome 3"/>
</dbReference>
<reference evidence="2" key="1">
    <citation type="journal article" date="2017" name="Nat. Commun.">
        <title>The asparagus genome sheds light on the origin and evolution of a young Y chromosome.</title>
        <authorList>
            <person name="Harkess A."/>
            <person name="Zhou J."/>
            <person name="Xu C."/>
            <person name="Bowers J.E."/>
            <person name="Van der Hulst R."/>
            <person name="Ayyampalayam S."/>
            <person name="Mercati F."/>
            <person name="Riccardi P."/>
            <person name="McKain M.R."/>
            <person name="Kakrana A."/>
            <person name="Tang H."/>
            <person name="Ray J."/>
            <person name="Groenendijk J."/>
            <person name="Arikit S."/>
            <person name="Mathioni S.M."/>
            <person name="Nakano M."/>
            <person name="Shan H."/>
            <person name="Telgmann-Rauber A."/>
            <person name="Kanno A."/>
            <person name="Yue Z."/>
            <person name="Chen H."/>
            <person name="Li W."/>
            <person name="Chen Y."/>
            <person name="Xu X."/>
            <person name="Zhang Y."/>
            <person name="Luo S."/>
            <person name="Chen H."/>
            <person name="Gao J."/>
            <person name="Mao Z."/>
            <person name="Pires J.C."/>
            <person name="Luo M."/>
            <person name="Kudrna D."/>
            <person name="Wing R.A."/>
            <person name="Meyers B.C."/>
            <person name="Yi K."/>
            <person name="Kong H."/>
            <person name="Lavrijsen P."/>
            <person name="Sunseri F."/>
            <person name="Falavigna A."/>
            <person name="Ye Y."/>
            <person name="Leebens-Mack J.H."/>
            <person name="Chen G."/>
        </authorList>
    </citation>
    <scope>NUCLEOTIDE SEQUENCE [LARGE SCALE GENOMIC DNA]</scope>
    <source>
        <strain evidence="2">cv. DH0086</strain>
    </source>
</reference>
<proteinExistence type="predicted"/>
<dbReference type="AlphaFoldDB" id="A0A5P1F963"/>
<dbReference type="Gramene" id="ONK73937">
    <property type="protein sequence ID" value="ONK73937"/>
    <property type="gene ID" value="A4U43_C03F1120"/>
</dbReference>
<organism evidence="1 2">
    <name type="scientific">Asparagus officinalis</name>
    <name type="common">Garden asparagus</name>
    <dbReference type="NCBI Taxonomy" id="4686"/>
    <lineage>
        <taxon>Eukaryota</taxon>
        <taxon>Viridiplantae</taxon>
        <taxon>Streptophyta</taxon>
        <taxon>Embryophyta</taxon>
        <taxon>Tracheophyta</taxon>
        <taxon>Spermatophyta</taxon>
        <taxon>Magnoliopsida</taxon>
        <taxon>Liliopsida</taxon>
        <taxon>Asparagales</taxon>
        <taxon>Asparagaceae</taxon>
        <taxon>Asparagoideae</taxon>
        <taxon>Asparagus</taxon>
    </lineage>
</organism>
<keyword evidence="2" id="KW-1185">Reference proteome</keyword>
<gene>
    <name evidence="1" type="ORF">A4U43_C03F1120</name>
</gene>
<accession>A0A5P1F963</accession>
<evidence type="ECO:0000313" key="1">
    <source>
        <dbReference type="EMBL" id="ONK73937.1"/>
    </source>
</evidence>
<evidence type="ECO:0000313" key="2">
    <source>
        <dbReference type="Proteomes" id="UP000243459"/>
    </source>
</evidence>